<dbReference type="Gene3D" id="3.40.47.40">
    <property type="entry name" value="Stage V sporulation protein AD"/>
    <property type="match status" value="1"/>
</dbReference>
<dbReference type="InterPro" id="IPR010894">
    <property type="entry name" value="SpoVAD"/>
</dbReference>
<sequence>MIRRIGGHTLGFEEMPSIIGYASVAGKKESEGPLGKGFDKIIYDSYNGKNTYEQAESTLQFTAVETAMQKAGVKTEDIDYIFAGDLLNQCISSSFGLRDFNIAYLGQYGACSTMAQGLLMTAVFVESNAANTAACVTSSHFASAERQYRFPLEYGGVRTPTAQWTVTGSGCCIVSNAKKGACIARATAGKIVDLGVTDANNMGAAMAPAAAQTFIDYFADTNTKPSDYDAVFTGDLGLVGSRSLYDLLSLENIDLEPKHYDCGMMIFDLEGQDVHAGGSGCGCAGSVFCSEILNSVNSGKYNNILFMATGALMSPTSSGQGESIPSVAHLINIKLR</sequence>
<evidence type="ECO:0000313" key="2">
    <source>
        <dbReference type="Proteomes" id="UP000636755"/>
    </source>
</evidence>
<accession>A0ABR7HLV9</accession>
<dbReference type="Pfam" id="PF07451">
    <property type="entry name" value="SpoVAD"/>
    <property type="match status" value="1"/>
</dbReference>
<dbReference type="NCBIfam" id="NF006160">
    <property type="entry name" value="PRK08304.1"/>
    <property type="match status" value="1"/>
</dbReference>
<protein>
    <submittedName>
        <fullName evidence="1">Stage V sporulation protein AD</fullName>
    </submittedName>
</protein>
<keyword evidence="2" id="KW-1185">Reference proteome</keyword>
<dbReference type="SUPFAM" id="SSF53901">
    <property type="entry name" value="Thiolase-like"/>
    <property type="match status" value="1"/>
</dbReference>
<dbReference type="PIRSF" id="PIRSF011570">
    <property type="entry name" value="SpoVAD"/>
    <property type="match status" value="1"/>
</dbReference>
<dbReference type="RefSeq" id="WP_186935664.1">
    <property type="nucleotide sequence ID" value="NZ_JACOPS010000004.1"/>
</dbReference>
<dbReference type="InterPro" id="IPR016039">
    <property type="entry name" value="Thiolase-like"/>
</dbReference>
<dbReference type="InterPro" id="IPR038369">
    <property type="entry name" value="SpoVAD_sf"/>
</dbReference>
<proteinExistence type="predicted"/>
<reference evidence="1 2" key="1">
    <citation type="submission" date="2020-08" db="EMBL/GenBank/DDBJ databases">
        <title>Genome public.</title>
        <authorList>
            <person name="Liu C."/>
            <person name="Sun Q."/>
        </authorList>
    </citation>
    <scope>NUCLEOTIDE SEQUENCE [LARGE SCALE GENOMIC DNA]</scope>
    <source>
        <strain evidence="1 2">NSJ-71</strain>
    </source>
</reference>
<gene>
    <name evidence="1" type="ORF">H8R91_08400</name>
</gene>
<comment type="caution">
    <text evidence="1">The sequence shown here is derived from an EMBL/GenBank/DDBJ whole genome shotgun (WGS) entry which is preliminary data.</text>
</comment>
<evidence type="ECO:0000313" key="1">
    <source>
        <dbReference type="EMBL" id="MBC5728534.1"/>
    </source>
</evidence>
<dbReference type="Proteomes" id="UP000636755">
    <property type="component" value="Unassembled WGS sequence"/>
</dbReference>
<name>A0ABR7HLV9_9FIRM</name>
<dbReference type="EMBL" id="JACOPS010000004">
    <property type="protein sequence ID" value="MBC5728534.1"/>
    <property type="molecule type" value="Genomic_DNA"/>
</dbReference>
<organism evidence="1 2">
    <name type="scientific">Ruminococcus intestinalis</name>
    <dbReference type="NCBI Taxonomy" id="2763066"/>
    <lineage>
        <taxon>Bacteria</taxon>
        <taxon>Bacillati</taxon>
        <taxon>Bacillota</taxon>
        <taxon>Clostridia</taxon>
        <taxon>Eubacteriales</taxon>
        <taxon>Oscillospiraceae</taxon>
        <taxon>Ruminococcus</taxon>
    </lineage>
</organism>